<dbReference type="Proteomes" id="UP000008144">
    <property type="component" value="Chromosome 10"/>
</dbReference>
<evidence type="ECO:0000256" key="1">
    <source>
        <dbReference type="SAM" id="Coils"/>
    </source>
</evidence>
<evidence type="ECO:0000313" key="3">
    <source>
        <dbReference type="Proteomes" id="UP000008144"/>
    </source>
</evidence>
<keyword evidence="1" id="KW-0175">Coiled coil</keyword>
<reference evidence="3" key="1">
    <citation type="journal article" date="2002" name="Science">
        <title>The draft genome of Ciona intestinalis: insights into chordate and vertebrate origins.</title>
        <authorList>
            <person name="Dehal P."/>
            <person name="Satou Y."/>
            <person name="Campbell R.K."/>
            <person name="Chapman J."/>
            <person name="Degnan B."/>
            <person name="De Tomaso A."/>
            <person name="Davidson B."/>
            <person name="Di Gregorio A."/>
            <person name="Gelpke M."/>
            <person name="Goodstein D.M."/>
            <person name="Harafuji N."/>
            <person name="Hastings K.E."/>
            <person name="Ho I."/>
            <person name="Hotta K."/>
            <person name="Huang W."/>
            <person name="Kawashima T."/>
            <person name="Lemaire P."/>
            <person name="Martinez D."/>
            <person name="Meinertzhagen I.A."/>
            <person name="Necula S."/>
            <person name="Nonaka M."/>
            <person name="Putnam N."/>
            <person name="Rash S."/>
            <person name="Saiga H."/>
            <person name="Satake M."/>
            <person name="Terry A."/>
            <person name="Yamada L."/>
            <person name="Wang H.G."/>
            <person name="Awazu S."/>
            <person name="Azumi K."/>
            <person name="Boore J."/>
            <person name="Branno M."/>
            <person name="Chin-Bow S."/>
            <person name="DeSantis R."/>
            <person name="Doyle S."/>
            <person name="Francino P."/>
            <person name="Keys D.N."/>
            <person name="Haga S."/>
            <person name="Hayashi H."/>
            <person name="Hino K."/>
            <person name="Imai K.S."/>
            <person name="Inaba K."/>
            <person name="Kano S."/>
            <person name="Kobayashi K."/>
            <person name="Kobayashi M."/>
            <person name="Lee B.I."/>
            <person name="Makabe K.W."/>
            <person name="Manohar C."/>
            <person name="Matassi G."/>
            <person name="Medina M."/>
            <person name="Mochizuki Y."/>
            <person name="Mount S."/>
            <person name="Morishita T."/>
            <person name="Miura S."/>
            <person name="Nakayama A."/>
            <person name="Nishizaka S."/>
            <person name="Nomoto H."/>
            <person name="Ohta F."/>
            <person name="Oishi K."/>
            <person name="Rigoutsos I."/>
            <person name="Sano M."/>
            <person name="Sasaki A."/>
            <person name="Sasakura Y."/>
            <person name="Shoguchi E."/>
            <person name="Shin-i T."/>
            <person name="Spagnuolo A."/>
            <person name="Stainier D."/>
            <person name="Suzuki M.M."/>
            <person name="Tassy O."/>
            <person name="Takatori N."/>
            <person name="Tokuoka M."/>
            <person name="Yagi K."/>
            <person name="Yoshizaki F."/>
            <person name="Wada S."/>
            <person name="Zhang C."/>
            <person name="Hyatt P.D."/>
            <person name="Larimer F."/>
            <person name="Detter C."/>
            <person name="Doggett N."/>
            <person name="Glavina T."/>
            <person name="Hawkins T."/>
            <person name="Richardson P."/>
            <person name="Lucas S."/>
            <person name="Kohara Y."/>
            <person name="Levine M."/>
            <person name="Satoh N."/>
            <person name="Rokhsar D.S."/>
        </authorList>
    </citation>
    <scope>NUCLEOTIDE SEQUENCE [LARGE SCALE GENOMIC DNA]</scope>
</reference>
<dbReference type="Ensembl" id="ENSCINT00000025546.2">
    <property type="protein sequence ID" value="ENSCINP00000025300.2"/>
    <property type="gene ID" value="ENSCING00000013883.2"/>
</dbReference>
<accession>F6Q283</accession>
<evidence type="ECO:0008006" key="4">
    <source>
        <dbReference type="Google" id="ProtNLM"/>
    </source>
</evidence>
<feature type="coiled-coil region" evidence="1">
    <location>
        <begin position="157"/>
        <end position="191"/>
    </location>
</feature>
<dbReference type="GeneTree" id="ENSGT00390000001900"/>
<protein>
    <recommendedName>
        <fullName evidence="4">DUF4201 domain-containing protein</fullName>
    </recommendedName>
</protein>
<organism evidence="2 3">
    <name type="scientific">Ciona intestinalis</name>
    <name type="common">Transparent sea squirt</name>
    <name type="synonym">Ascidia intestinalis</name>
    <dbReference type="NCBI Taxonomy" id="7719"/>
    <lineage>
        <taxon>Eukaryota</taxon>
        <taxon>Metazoa</taxon>
        <taxon>Chordata</taxon>
        <taxon>Tunicata</taxon>
        <taxon>Ascidiacea</taxon>
        <taxon>Phlebobranchia</taxon>
        <taxon>Cionidae</taxon>
        <taxon>Ciona</taxon>
    </lineage>
</organism>
<dbReference type="InParanoid" id="F6Q283"/>
<dbReference type="HOGENOM" id="CLU_1075747_0_0_1"/>
<evidence type="ECO:0000313" key="2">
    <source>
        <dbReference type="Ensembl" id="ENSCINP00000025300.2"/>
    </source>
</evidence>
<name>F6Q283_CIOIN</name>
<proteinExistence type="predicted"/>
<dbReference type="AlphaFoldDB" id="F6Q283"/>
<feature type="coiled-coil region" evidence="1">
    <location>
        <begin position="25"/>
        <end position="108"/>
    </location>
</feature>
<keyword evidence="3" id="KW-1185">Reference proteome</keyword>
<reference evidence="2" key="2">
    <citation type="journal article" date="2008" name="Genome Biol.">
        <title>Improved genome assembly and evidence-based global gene model set for the chordate Ciona intestinalis: new insight into intron and operon populations.</title>
        <authorList>
            <person name="Satou Y."/>
            <person name="Mineta K."/>
            <person name="Ogasawara M."/>
            <person name="Sasakura Y."/>
            <person name="Shoguchi E."/>
            <person name="Ueno K."/>
            <person name="Yamada L."/>
            <person name="Matsumoto J."/>
            <person name="Wasserscheid J."/>
            <person name="Dewar K."/>
            <person name="Wiley G.B."/>
            <person name="Macmil S.L."/>
            <person name="Roe B.A."/>
            <person name="Zeller R.W."/>
            <person name="Hastings K.E."/>
            <person name="Lemaire P."/>
            <person name="Lindquist E."/>
            <person name="Endo T."/>
            <person name="Hotta K."/>
            <person name="Inaba K."/>
        </authorList>
    </citation>
    <scope>NUCLEOTIDE SEQUENCE [LARGE SCALE GENOMIC DNA]</scope>
    <source>
        <strain evidence="2">wild type</strain>
    </source>
</reference>
<reference evidence="2" key="4">
    <citation type="submission" date="2025-09" db="UniProtKB">
        <authorList>
            <consortium name="Ensembl"/>
        </authorList>
    </citation>
    <scope>IDENTIFICATION</scope>
</reference>
<dbReference type="EMBL" id="EAAA01000619">
    <property type="status" value="NOT_ANNOTATED_CDS"/>
    <property type="molecule type" value="Genomic_DNA"/>
</dbReference>
<reference evidence="2" key="3">
    <citation type="submission" date="2025-08" db="UniProtKB">
        <authorList>
            <consortium name="Ensembl"/>
        </authorList>
    </citation>
    <scope>IDENTIFICATION</scope>
</reference>
<sequence>MSMANVSEGPAEHAKDLPGEFLRLLQELSAEIENESRIVAEEKCLIDKYEAGIKECTNDNKHLEESNLELNSSLKHLMGVAESQHLQLESSQETGELLRQQAKSKEEEYYRVKQKHHHLKNACGRKYEHYQEIYCERMLAYESLPLVPEYKRQVSKVEELEAVLHDTKKDLDAVKREMATLQAEQDTVNLKFPTLADWGVNLAQTMLSIKQLKFKSSKMKTVNELQQELKYLSMKKASILQKHEIERKQIPIQNQVGRS</sequence>